<accession>A0A410X4V7</accession>
<dbReference type="EMBL" id="CP026520">
    <property type="protein sequence ID" value="QAV21651.1"/>
    <property type="molecule type" value="Genomic_DNA"/>
</dbReference>
<evidence type="ECO:0000256" key="6">
    <source>
        <dbReference type="ARBA" id="ARBA00022679"/>
    </source>
</evidence>
<keyword evidence="8" id="KW-0547">Nucleotide-binding</keyword>
<dbReference type="InterPro" id="IPR050398">
    <property type="entry name" value="HssS/ArlS-like"/>
</dbReference>
<dbReference type="RefSeq" id="WP_042229943.1">
    <property type="nucleotide sequence ID" value="NZ_CP026520.1"/>
</dbReference>
<keyword evidence="4" id="KW-1003">Cell membrane</keyword>
<feature type="transmembrane region" description="Helical" evidence="14">
    <location>
        <begin position="12"/>
        <end position="35"/>
    </location>
</feature>
<keyword evidence="5" id="KW-0597">Phosphoprotein</keyword>
<evidence type="ECO:0000313" key="19">
    <source>
        <dbReference type="Proteomes" id="UP000288943"/>
    </source>
</evidence>
<feature type="transmembrane region" description="Helical" evidence="14">
    <location>
        <begin position="55"/>
        <end position="75"/>
    </location>
</feature>
<evidence type="ECO:0000313" key="18">
    <source>
        <dbReference type="EMBL" id="QAV21651.1"/>
    </source>
</evidence>
<dbReference type="SUPFAM" id="SSF55874">
    <property type="entry name" value="ATPase domain of HSP90 chaperone/DNA topoisomerase II/histidine kinase"/>
    <property type="match status" value="1"/>
</dbReference>
<dbReference type="PROSITE" id="PS50109">
    <property type="entry name" value="HIS_KIN"/>
    <property type="match status" value="1"/>
</dbReference>
<dbReference type="GO" id="GO:0005524">
    <property type="term" value="F:ATP binding"/>
    <property type="evidence" value="ECO:0007669"/>
    <property type="project" value="UniProtKB-KW"/>
</dbReference>
<dbReference type="InterPro" id="IPR003661">
    <property type="entry name" value="HisK_dim/P_dom"/>
</dbReference>
<dbReference type="SUPFAM" id="SSF47384">
    <property type="entry name" value="Homodimeric domain of signal transducing histidine kinase"/>
    <property type="match status" value="1"/>
</dbReference>
<evidence type="ECO:0000256" key="1">
    <source>
        <dbReference type="ARBA" id="ARBA00000085"/>
    </source>
</evidence>
<dbReference type="SUPFAM" id="SSF158472">
    <property type="entry name" value="HAMP domain-like"/>
    <property type="match status" value="1"/>
</dbReference>
<dbReference type="CDD" id="cd00075">
    <property type="entry name" value="HATPase"/>
    <property type="match status" value="1"/>
</dbReference>
<evidence type="ECO:0000256" key="12">
    <source>
        <dbReference type="ARBA" id="ARBA00023012"/>
    </source>
</evidence>
<dbReference type="CDD" id="cd06225">
    <property type="entry name" value="HAMP"/>
    <property type="match status" value="1"/>
</dbReference>
<keyword evidence="13 14" id="KW-0472">Membrane</keyword>
<dbReference type="PRINTS" id="PR00344">
    <property type="entry name" value="BCTRLSENSOR"/>
</dbReference>
<feature type="domain" description="Histidine kinase" evidence="15">
    <location>
        <begin position="145"/>
        <end position="362"/>
    </location>
</feature>
<dbReference type="SMART" id="SM00387">
    <property type="entry name" value="HATPase_c"/>
    <property type="match status" value="1"/>
</dbReference>
<dbReference type="GO" id="GO:0005886">
    <property type="term" value="C:plasma membrane"/>
    <property type="evidence" value="ECO:0007669"/>
    <property type="project" value="UniProtKB-SubCell"/>
</dbReference>
<dbReference type="PANTHER" id="PTHR45528">
    <property type="entry name" value="SENSOR HISTIDINE KINASE CPXA"/>
    <property type="match status" value="1"/>
</dbReference>
<evidence type="ECO:0000256" key="14">
    <source>
        <dbReference type="SAM" id="Phobius"/>
    </source>
</evidence>
<gene>
    <name evidence="17" type="ORF">M5X16_07630</name>
    <name evidence="18" type="ORF">PC41400_06870</name>
</gene>
<dbReference type="PANTHER" id="PTHR45528:SF1">
    <property type="entry name" value="SENSOR HISTIDINE KINASE CPXA"/>
    <property type="match status" value="1"/>
</dbReference>
<dbReference type="EC" id="2.7.13.3" evidence="3"/>
<keyword evidence="20" id="KW-1185">Reference proteome</keyword>
<reference evidence="18 19" key="1">
    <citation type="submission" date="2018-01" db="EMBL/GenBank/DDBJ databases">
        <title>The whole genome sequencing and assembly of Paenibacillus chitinolyticus KCCM 41400 strain.</title>
        <authorList>
            <person name="Kim J.-Y."/>
            <person name="Park M.-K."/>
            <person name="Lee Y.-J."/>
            <person name="Yi H."/>
            <person name="Bahn Y.-S."/>
            <person name="Kim J.F."/>
            <person name="Lee D.-W."/>
        </authorList>
    </citation>
    <scope>NUCLEOTIDE SEQUENCE [LARGE SCALE GENOMIC DNA]</scope>
    <source>
        <strain evidence="18 19">KCCM 41400</strain>
    </source>
</reference>
<evidence type="ECO:0000256" key="4">
    <source>
        <dbReference type="ARBA" id="ARBA00022475"/>
    </source>
</evidence>
<dbReference type="SMART" id="SM00388">
    <property type="entry name" value="HisKA"/>
    <property type="match status" value="1"/>
</dbReference>
<evidence type="ECO:0000256" key="5">
    <source>
        <dbReference type="ARBA" id="ARBA00022553"/>
    </source>
</evidence>
<proteinExistence type="predicted"/>
<evidence type="ECO:0000313" key="17">
    <source>
        <dbReference type="EMBL" id="MCY9595638.1"/>
    </source>
</evidence>
<dbReference type="Pfam" id="PF02518">
    <property type="entry name" value="HATPase_c"/>
    <property type="match status" value="1"/>
</dbReference>
<dbReference type="KEGG" id="pchi:PC41400_06870"/>
<keyword evidence="10" id="KW-0067">ATP-binding</keyword>
<dbReference type="OrthoDB" id="9792991at2"/>
<dbReference type="AlphaFoldDB" id="A0A410X4V7"/>
<evidence type="ECO:0000256" key="2">
    <source>
        <dbReference type="ARBA" id="ARBA00004651"/>
    </source>
</evidence>
<dbReference type="Proteomes" id="UP000288943">
    <property type="component" value="Chromosome"/>
</dbReference>
<feature type="domain" description="HAMP" evidence="16">
    <location>
        <begin position="78"/>
        <end position="130"/>
    </location>
</feature>
<dbReference type="Gene3D" id="1.10.287.130">
    <property type="match status" value="1"/>
</dbReference>
<dbReference type="Proteomes" id="UP001527202">
    <property type="component" value="Unassembled WGS sequence"/>
</dbReference>
<dbReference type="Pfam" id="PF00512">
    <property type="entry name" value="HisKA"/>
    <property type="match status" value="1"/>
</dbReference>
<dbReference type="InterPro" id="IPR003660">
    <property type="entry name" value="HAMP_dom"/>
</dbReference>
<evidence type="ECO:0000256" key="13">
    <source>
        <dbReference type="ARBA" id="ARBA00023136"/>
    </source>
</evidence>
<keyword evidence="9 18" id="KW-0418">Kinase</keyword>
<evidence type="ECO:0000256" key="8">
    <source>
        <dbReference type="ARBA" id="ARBA00022741"/>
    </source>
</evidence>
<keyword evidence="6" id="KW-0808">Transferase</keyword>
<dbReference type="Pfam" id="PF00672">
    <property type="entry name" value="HAMP"/>
    <property type="match status" value="1"/>
</dbReference>
<dbReference type="GO" id="GO:0000155">
    <property type="term" value="F:phosphorelay sensor kinase activity"/>
    <property type="evidence" value="ECO:0007669"/>
    <property type="project" value="InterPro"/>
</dbReference>
<evidence type="ECO:0000259" key="16">
    <source>
        <dbReference type="PROSITE" id="PS50885"/>
    </source>
</evidence>
<protein>
    <recommendedName>
        <fullName evidence="3">histidine kinase</fullName>
        <ecNumber evidence="3">2.7.13.3</ecNumber>
    </recommendedName>
</protein>
<dbReference type="InterPro" id="IPR036890">
    <property type="entry name" value="HATPase_C_sf"/>
</dbReference>
<comment type="subcellular location">
    <subcellularLocation>
        <location evidence="2">Cell membrane</location>
        <topology evidence="2">Multi-pass membrane protein</topology>
    </subcellularLocation>
</comment>
<keyword evidence="11 14" id="KW-1133">Transmembrane helix</keyword>
<dbReference type="SMART" id="SM00304">
    <property type="entry name" value="HAMP"/>
    <property type="match status" value="1"/>
</dbReference>
<dbReference type="CDD" id="cd00082">
    <property type="entry name" value="HisKA"/>
    <property type="match status" value="1"/>
</dbReference>
<dbReference type="InterPro" id="IPR004358">
    <property type="entry name" value="Sig_transdc_His_kin-like_C"/>
</dbReference>
<dbReference type="InterPro" id="IPR003594">
    <property type="entry name" value="HATPase_dom"/>
</dbReference>
<reference evidence="17 20" key="2">
    <citation type="submission" date="2022-05" db="EMBL/GenBank/DDBJ databases">
        <title>Genome Sequencing of Bee-Associated Microbes.</title>
        <authorList>
            <person name="Dunlap C."/>
        </authorList>
    </citation>
    <scope>NUCLEOTIDE SEQUENCE [LARGE SCALE GENOMIC DNA]</scope>
    <source>
        <strain evidence="17 20">NRRL B-23120</strain>
    </source>
</reference>
<evidence type="ECO:0000256" key="11">
    <source>
        <dbReference type="ARBA" id="ARBA00022989"/>
    </source>
</evidence>
<evidence type="ECO:0000256" key="3">
    <source>
        <dbReference type="ARBA" id="ARBA00012438"/>
    </source>
</evidence>
<evidence type="ECO:0000259" key="15">
    <source>
        <dbReference type="PROSITE" id="PS50109"/>
    </source>
</evidence>
<dbReference type="Gene3D" id="3.30.565.10">
    <property type="entry name" value="Histidine kinase-like ATPase, C-terminal domain"/>
    <property type="match status" value="1"/>
</dbReference>
<evidence type="ECO:0000256" key="9">
    <source>
        <dbReference type="ARBA" id="ARBA00022777"/>
    </source>
</evidence>
<name>A0A410X4V7_9BACL</name>
<dbReference type="Gene3D" id="6.10.340.10">
    <property type="match status" value="1"/>
</dbReference>
<dbReference type="EMBL" id="JAMDMJ010000008">
    <property type="protein sequence ID" value="MCY9595638.1"/>
    <property type="molecule type" value="Genomic_DNA"/>
</dbReference>
<dbReference type="GeneID" id="95374539"/>
<evidence type="ECO:0000313" key="20">
    <source>
        <dbReference type="Proteomes" id="UP001527202"/>
    </source>
</evidence>
<evidence type="ECO:0000256" key="7">
    <source>
        <dbReference type="ARBA" id="ARBA00022692"/>
    </source>
</evidence>
<keyword evidence="7 14" id="KW-0812">Transmembrane</keyword>
<dbReference type="InterPro" id="IPR036097">
    <property type="entry name" value="HisK_dim/P_sf"/>
</dbReference>
<dbReference type="FunFam" id="3.30.565.10:FF:000013">
    <property type="entry name" value="Two-component sensor histidine kinase"/>
    <property type="match status" value="1"/>
</dbReference>
<evidence type="ECO:0000256" key="10">
    <source>
        <dbReference type="ARBA" id="ARBA00022840"/>
    </source>
</evidence>
<sequence length="370" mass="42020">MKNKFIHTVRWQFIFIFILSIVFAAGTVLLAYRIVKSIVGLSYYSGPLRWVVNNIGSTPVMVVVGGGLFLVYFFIFSRKIIGYLEEITQGVQEIAKGNLDYEIVARSTDELGEVAETINVMTRKLKKSIEEERKAERTKNELITGVSHDLRTPLTSILGYLELIETDRYKDEVELRYYTRIAFEKTKNLNKLIDYLFEYTSLPGEGIELEMKKVNIYGFLKQLAEEFVPILTKAGMTCRVTAEDDTLYIRADGRQLVRAYENLISNAIRYGSEGKFVDIKISRSGQEAVVEIVNYGEPIPESDLPYIFERFYRAEKSRSSRTGGTGLGLAIAKSIIEMHGGKIGARSHRKQTVFETRLPLQPSRQPGTDS</sequence>
<dbReference type="PROSITE" id="PS50885">
    <property type="entry name" value="HAMP"/>
    <property type="match status" value="1"/>
</dbReference>
<organism evidence="18 19">
    <name type="scientific">Paenibacillus chitinolyticus</name>
    <dbReference type="NCBI Taxonomy" id="79263"/>
    <lineage>
        <taxon>Bacteria</taxon>
        <taxon>Bacillati</taxon>
        <taxon>Bacillota</taxon>
        <taxon>Bacilli</taxon>
        <taxon>Bacillales</taxon>
        <taxon>Paenibacillaceae</taxon>
        <taxon>Paenibacillus</taxon>
    </lineage>
</organism>
<dbReference type="InterPro" id="IPR005467">
    <property type="entry name" value="His_kinase_dom"/>
</dbReference>
<keyword evidence="12" id="KW-0902">Two-component regulatory system</keyword>
<comment type="catalytic activity">
    <reaction evidence="1">
        <text>ATP + protein L-histidine = ADP + protein N-phospho-L-histidine.</text>
        <dbReference type="EC" id="2.7.13.3"/>
    </reaction>
</comment>